<dbReference type="GeneID" id="18815354"/>
<protein>
    <submittedName>
        <fullName evidence="2">Uncharacterized protein</fullName>
    </submittedName>
</protein>
<proteinExistence type="predicted"/>
<dbReference type="KEGG" id="sla:SERLADRAFT_440342"/>
<reference evidence="2" key="1">
    <citation type="submission" date="2011-04" db="EMBL/GenBank/DDBJ databases">
        <title>Evolution of plant cell wall degrading machinery underlies the functional diversity of forest fungi.</title>
        <authorList>
            <consortium name="US DOE Joint Genome Institute (JGI-PGF)"/>
            <person name="Eastwood D.C."/>
            <person name="Floudas D."/>
            <person name="Binder M."/>
            <person name="Majcherczyk A."/>
            <person name="Schneider P."/>
            <person name="Aerts A."/>
            <person name="Asiegbu F.O."/>
            <person name="Baker S.E."/>
            <person name="Barry K."/>
            <person name="Bendiksby M."/>
            <person name="Blumentritt M."/>
            <person name="Coutinho P.M."/>
            <person name="Cullen D."/>
            <person name="Cullen D."/>
            <person name="Gathman A."/>
            <person name="Goodell B."/>
            <person name="Henrissat B."/>
            <person name="Ihrmark K."/>
            <person name="Kauserud H."/>
            <person name="Kohler A."/>
            <person name="LaButti K."/>
            <person name="Lapidus A."/>
            <person name="Lavin J.L."/>
            <person name="Lee Y.-H."/>
            <person name="Lindquist E."/>
            <person name="Lilly W."/>
            <person name="Lucas S."/>
            <person name="Morin E."/>
            <person name="Murat C."/>
            <person name="Oguiza J.A."/>
            <person name="Park J."/>
            <person name="Pisabarro A.G."/>
            <person name="Riley R."/>
            <person name="Rosling A."/>
            <person name="Salamov A."/>
            <person name="Schmidt O."/>
            <person name="Schmutz J."/>
            <person name="Skrede I."/>
            <person name="Stenlid J."/>
            <person name="Wiebenga A."/>
            <person name="Xie X."/>
            <person name="Kues U."/>
            <person name="Hibbett D.S."/>
            <person name="Hoffmeister D."/>
            <person name="Hogberg N."/>
            <person name="Martin F."/>
            <person name="Grigoriev I.V."/>
            <person name="Watkinson S.C."/>
        </authorList>
    </citation>
    <scope>NUCLEOTIDE SEQUENCE</scope>
    <source>
        <strain evidence="2">S7.9</strain>
    </source>
</reference>
<dbReference type="RefSeq" id="XP_007320860.1">
    <property type="nucleotide sequence ID" value="XM_007320798.1"/>
</dbReference>
<gene>
    <name evidence="2" type="ORF">SERLADRAFT_440342</name>
</gene>
<dbReference type="EMBL" id="GL945437">
    <property type="protein sequence ID" value="EGO22322.1"/>
    <property type="molecule type" value="Genomic_DNA"/>
</dbReference>
<dbReference type="HOGENOM" id="CLU_928013_0_0_1"/>
<accession>F8P474</accession>
<sequence length="300" mass="33747">MPYADTAREFLELVFSSHEKELAADAAHKKLQALCIAGNFPLWLGSSSPEIPLTKQFKEEMRKESSALEKAHLTYKKEQLDWAIAHKASKAAMYQNSLVPHAMYNYILPKFTIIHKEQTRLCQIPTLGTVNANGIDWPLRVVSWKTSPGVNRELNVCKLDCIAWATRVYVLADAKFHKAEVKVQKKRSLKADTDVAMGEATASGSKFVESLIDRKVSTAFKKIQKLHNARVKERVIIKEQDRLREEGGQEEEGVNGPIRGRKQKQRGASPCQGKKGGEPYKGKINKVKKDRKGKGKAPRK</sequence>
<name>F8P474_SERL9</name>
<dbReference type="AlphaFoldDB" id="F8P474"/>
<feature type="compositionally biased region" description="Basic residues" evidence="1">
    <location>
        <begin position="283"/>
        <end position="300"/>
    </location>
</feature>
<evidence type="ECO:0000256" key="1">
    <source>
        <dbReference type="SAM" id="MobiDB-lite"/>
    </source>
</evidence>
<evidence type="ECO:0000313" key="2">
    <source>
        <dbReference type="EMBL" id="EGO22322.1"/>
    </source>
</evidence>
<organism>
    <name type="scientific">Serpula lacrymans var. lacrymans (strain S7.9)</name>
    <name type="common">Dry rot fungus</name>
    <dbReference type="NCBI Taxonomy" id="578457"/>
    <lineage>
        <taxon>Eukaryota</taxon>
        <taxon>Fungi</taxon>
        <taxon>Dikarya</taxon>
        <taxon>Basidiomycota</taxon>
        <taxon>Agaricomycotina</taxon>
        <taxon>Agaricomycetes</taxon>
        <taxon>Agaricomycetidae</taxon>
        <taxon>Boletales</taxon>
        <taxon>Coniophorineae</taxon>
        <taxon>Serpulaceae</taxon>
        <taxon>Serpula</taxon>
    </lineage>
</organism>
<dbReference type="Proteomes" id="UP000008064">
    <property type="component" value="Unassembled WGS sequence"/>
</dbReference>
<feature type="region of interest" description="Disordered" evidence="1">
    <location>
        <begin position="243"/>
        <end position="300"/>
    </location>
</feature>